<protein>
    <submittedName>
        <fullName evidence="2">Uncharacterized protein</fullName>
    </submittedName>
</protein>
<keyword evidence="3" id="KW-1185">Reference proteome</keyword>
<accession>A0AAD1Y5N2</accession>
<dbReference type="AlphaFoldDB" id="A0AAD1Y5N2"/>
<keyword evidence="1" id="KW-0732">Signal</keyword>
<evidence type="ECO:0000256" key="1">
    <source>
        <dbReference type="SAM" id="SignalP"/>
    </source>
</evidence>
<feature type="signal peptide" evidence="1">
    <location>
        <begin position="1"/>
        <end position="28"/>
    </location>
</feature>
<evidence type="ECO:0000313" key="2">
    <source>
        <dbReference type="EMBL" id="CAI2385618.1"/>
    </source>
</evidence>
<proteinExistence type="predicted"/>
<organism evidence="2 3">
    <name type="scientific">Euplotes crassus</name>
    <dbReference type="NCBI Taxonomy" id="5936"/>
    <lineage>
        <taxon>Eukaryota</taxon>
        <taxon>Sar</taxon>
        <taxon>Alveolata</taxon>
        <taxon>Ciliophora</taxon>
        <taxon>Intramacronucleata</taxon>
        <taxon>Spirotrichea</taxon>
        <taxon>Hypotrichia</taxon>
        <taxon>Euplotida</taxon>
        <taxon>Euplotidae</taxon>
        <taxon>Moneuplotes</taxon>
    </lineage>
</organism>
<gene>
    <name evidence="2" type="ORF">ECRASSUSDP1_LOCUS27197</name>
</gene>
<feature type="chain" id="PRO_5042099967" evidence="1">
    <location>
        <begin position="29"/>
        <end position="86"/>
    </location>
</feature>
<comment type="caution">
    <text evidence="2">The sequence shown here is derived from an EMBL/GenBank/DDBJ whole genome shotgun (WGS) entry which is preliminary data.</text>
</comment>
<dbReference type="EMBL" id="CAMPGE010028060">
    <property type="protein sequence ID" value="CAI2385618.1"/>
    <property type="molecule type" value="Genomic_DNA"/>
</dbReference>
<sequence>MDSLVFPLSFLGLAFLATLLLFRGGSDAKDAICNCRKQSYVELINKLVRVFIHTSVLVSLLVVGYLQGCFSVNVSVLESISAVDRV</sequence>
<name>A0AAD1Y5N2_EUPCR</name>
<reference evidence="2" key="1">
    <citation type="submission" date="2023-07" db="EMBL/GenBank/DDBJ databases">
        <authorList>
            <consortium name="AG Swart"/>
            <person name="Singh M."/>
            <person name="Singh A."/>
            <person name="Seah K."/>
            <person name="Emmerich C."/>
        </authorList>
    </citation>
    <scope>NUCLEOTIDE SEQUENCE</scope>
    <source>
        <strain evidence="2">DP1</strain>
    </source>
</reference>
<dbReference type="Proteomes" id="UP001295684">
    <property type="component" value="Unassembled WGS sequence"/>
</dbReference>
<evidence type="ECO:0000313" key="3">
    <source>
        <dbReference type="Proteomes" id="UP001295684"/>
    </source>
</evidence>